<proteinExistence type="predicted"/>
<organism evidence="2 3">
    <name type="scientific">Paenibacillus aquistagni</name>
    <dbReference type="NCBI Taxonomy" id="1852522"/>
    <lineage>
        <taxon>Bacteria</taxon>
        <taxon>Bacillati</taxon>
        <taxon>Bacillota</taxon>
        <taxon>Bacilli</taxon>
        <taxon>Bacillales</taxon>
        <taxon>Paenibacillaceae</taxon>
        <taxon>Paenibacillus</taxon>
    </lineage>
</organism>
<dbReference type="EMBL" id="FXAZ01000001">
    <property type="protein sequence ID" value="SMG29167.1"/>
    <property type="molecule type" value="Genomic_DNA"/>
</dbReference>
<reference evidence="2 3" key="1">
    <citation type="submission" date="2017-04" db="EMBL/GenBank/DDBJ databases">
        <authorList>
            <person name="Afonso C.L."/>
            <person name="Miller P.J."/>
            <person name="Scott M.A."/>
            <person name="Spackman E."/>
            <person name="Goraichik I."/>
            <person name="Dimitrov K.M."/>
            <person name="Suarez D.L."/>
            <person name="Swayne D.E."/>
        </authorList>
    </citation>
    <scope>NUCLEOTIDE SEQUENCE [LARGE SCALE GENOMIC DNA]</scope>
    <source>
        <strain evidence="2 3">11</strain>
    </source>
</reference>
<accession>A0A1X7JMG7</accession>
<dbReference type="AlphaFoldDB" id="A0A1X7JMG7"/>
<feature type="transmembrane region" description="Helical" evidence="1">
    <location>
        <begin position="35"/>
        <end position="58"/>
    </location>
</feature>
<feature type="transmembrane region" description="Helical" evidence="1">
    <location>
        <begin position="117"/>
        <end position="139"/>
    </location>
</feature>
<evidence type="ECO:0000313" key="2">
    <source>
        <dbReference type="EMBL" id="SMG29167.1"/>
    </source>
</evidence>
<keyword evidence="1" id="KW-1133">Transmembrane helix</keyword>
<evidence type="ECO:0000256" key="1">
    <source>
        <dbReference type="SAM" id="Phobius"/>
    </source>
</evidence>
<dbReference type="STRING" id="1852522.SAMN06295960_1736"/>
<feature type="transmembrane region" description="Helical" evidence="1">
    <location>
        <begin position="79"/>
        <end position="105"/>
    </location>
</feature>
<dbReference type="Proteomes" id="UP000193834">
    <property type="component" value="Unassembled WGS sequence"/>
</dbReference>
<keyword evidence="3" id="KW-1185">Reference proteome</keyword>
<keyword evidence="1" id="KW-0472">Membrane</keyword>
<keyword evidence="1" id="KW-0812">Transmembrane</keyword>
<evidence type="ECO:0000313" key="3">
    <source>
        <dbReference type="Proteomes" id="UP000193834"/>
    </source>
</evidence>
<sequence>MKKLGLLRKLIAALLMIVLFALVIGGLLQGNGWFSFQQVILMVIVYTGLAVIMFGLVFSYGIDYVKTKLHDHNVPTGWLLLLTILLYGAAGTAGSVLVTFILMGVTGSVGLLDSWMLGVRLSPFGMAASLMFAAIEYILKRVGMRRKK</sequence>
<name>A0A1X7JMG7_9BACL</name>
<dbReference type="RefSeq" id="WP_085493841.1">
    <property type="nucleotide sequence ID" value="NZ_FXAZ01000001.1"/>
</dbReference>
<gene>
    <name evidence="2" type="ORF">SAMN06295960_1736</name>
</gene>
<protein>
    <submittedName>
        <fullName evidence="2">Uncharacterized protein</fullName>
    </submittedName>
</protein>